<feature type="region of interest" description="Disordered" evidence="1">
    <location>
        <begin position="165"/>
        <end position="184"/>
    </location>
</feature>
<dbReference type="GeneID" id="106747747"/>
<sequence>MGRKIPAKKHRGVKDPEKQRAKRLAGLELRTNAPPKDADEQAIPKSLEHMIKLKEAAKIGVTLTKKRKRKKNSLICVGLQQGKAEPHPKARPEKVVPVFQQKPGESGQQFWHRVTKDTHAFLKETAFEQKYGVQVERNSKTGQIQGLTKRKVDKDDIERLRVKHKNTSKKKTTTQGAGTLTKKEKRKLKLRLKRERKLEEKDDDDEFGRLQDKVAFGEVAHEPPKLKFKSKDVTSVERKPKNLLLSSLLEVPKKVAPASKMIDRSGKRKKLPIAERRKLERQQNEVIAAYRRLKSQRSADKSN</sequence>
<evidence type="ECO:0000313" key="3">
    <source>
        <dbReference type="RefSeq" id="XP_014481099.1"/>
    </source>
</evidence>
<dbReference type="GO" id="GO:0005634">
    <property type="term" value="C:nucleus"/>
    <property type="evidence" value="ECO:0007669"/>
    <property type="project" value="TreeGrafter"/>
</dbReference>
<dbReference type="KEGG" id="dqu:106747747"/>
<dbReference type="PANTHER" id="PTHR21838:SF2">
    <property type="entry name" value="COILED-COIL DOMAIN-CONTAINING PROTEIN 137"/>
    <property type="match status" value="1"/>
</dbReference>
<dbReference type="InterPro" id="IPR026680">
    <property type="entry name" value="CCDC137"/>
</dbReference>
<evidence type="ECO:0000313" key="2">
    <source>
        <dbReference type="Proteomes" id="UP000515204"/>
    </source>
</evidence>
<keyword evidence="2" id="KW-1185">Reference proteome</keyword>
<dbReference type="RefSeq" id="XP_014481099.1">
    <property type="nucleotide sequence ID" value="XM_014625613.1"/>
</dbReference>
<dbReference type="OrthoDB" id="5876637at2759"/>
<dbReference type="PANTHER" id="PTHR21838">
    <property type="entry name" value="COILED-COIL DOMAIN-CONTAINING PROTEIN 137"/>
    <property type="match status" value="1"/>
</dbReference>
<feature type="region of interest" description="Disordered" evidence="1">
    <location>
        <begin position="1"/>
        <end position="42"/>
    </location>
</feature>
<name>A0A6P3XSQ9_DINQU</name>
<protein>
    <submittedName>
        <fullName evidence="3">Coiled-coil domain-containing protein 137</fullName>
    </submittedName>
</protein>
<feature type="compositionally biased region" description="Basic residues" evidence="1">
    <location>
        <begin position="1"/>
        <end position="12"/>
    </location>
</feature>
<dbReference type="Proteomes" id="UP000515204">
    <property type="component" value="Unplaced"/>
</dbReference>
<reference evidence="3" key="1">
    <citation type="submission" date="2025-08" db="UniProtKB">
        <authorList>
            <consortium name="RefSeq"/>
        </authorList>
    </citation>
    <scope>IDENTIFICATION</scope>
</reference>
<organism evidence="2 3">
    <name type="scientific">Dinoponera quadriceps</name>
    <name type="common">South American ant</name>
    <dbReference type="NCBI Taxonomy" id="609295"/>
    <lineage>
        <taxon>Eukaryota</taxon>
        <taxon>Metazoa</taxon>
        <taxon>Ecdysozoa</taxon>
        <taxon>Arthropoda</taxon>
        <taxon>Hexapoda</taxon>
        <taxon>Insecta</taxon>
        <taxon>Pterygota</taxon>
        <taxon>Neoptera</taxon>
        <taxon>Endopterygota</taxon>
        <taxon>Hymenoptera</taxon>
        <taxon>Apocrita</taxon>
        <taxon>Aculeata</taxon>
        <taxon>Formicoidea</taxon>
        <taxon>Formicidae</taxon>
        <taxon>Ponerinae</taxon>
        <taxon>Ponerini</taxon>
        <taxon>Dinoponera</taxon>
    </lineage>
</organism>
<accession>A0A6P3XSQ9</accession>
<proteinExistence type="predicted"/>
<dbReference type="AlphaFoldDB" id="A0A6P3XSQ9"/>
<feature type="region of interest" description="Disordered" evidence="1">
    <location>
        <begin position="259"/>
        <end position="278"/>
    </location>
</feature>
<gene>
    <name evidence="3" type="primary">LOC106747747</name>
</gene>
<evidence type="ECO:0000256" key="1">
    <source>
        <dbReference type="SAM" id="MobiDB-lite"/>
    </source>
</evidence>